<dbReference type="Pfam" id="PF25019">
    <property type="entry name" value="LRR_R13L1-DRL21"/>
    <property type="match status" value="2"/>
</dbReference>
<dbReference type="EMBL" id="JRKL02008880">
    <property type="protein sequence ID" value="KAF3946621.1"/>
    <property type="molecule type" value="Genomic_DNA"/>
</dbReference>
<gene>
    <name evidence="2" type="ORF">CMV_027134</name>
</gene>
<evidence type="ECO:0000259" key="1">
    <source>
        <dbReference type="Pfam" id="PF25019"/>
    </source>
</evidence>
<protein>
    <recommendedName>
        <fullName evidence="1">R13L1/DRL21-like LRR repeat region domain-containing protein</fullName>
    </recommendedName>
</protein>
<evidence type="ECO:0000313" key="2">
    <source>
        <dbReference type="EMBL" id="KAF3946621.1"/>
    </source>
</evidence>
<feature type="domain" description="R13L1/DRL21-like LRR repeat region" evidence="1">
    <location>
        <begin position="23"/>
        <end position="149"/>
    </location>
</feature>
<dbReference type="OrthoDB" id="1749024at2759"/>
<dbReference type="AlphaFoldDB" id="A0A8J4QIM7"/>
<organism evidence="2 3">
    <name type="scientific">Castanea mollissima</name>
    <name type="common">Chinese chestnut</name>
    <dbReference type="NCBI Taxonomy" id="60419"/>
    <lineage>
        <taxon>Eukaryota</taxon>
        <taxon>Viridiplantae</taxon>
        <taxon>Streptophyta</taxon>
        <taxon>Embryophyta</taxon>
        <taxon>Tracheophyta</taxon>
        <taxon>Spermatophyta</taxon>
        <taxon>Magnoliopsida</taxon>
        <taxon>eudicotyledons</taxon>
        <taxon>Gunneridae</taxon>
        <taxon>Pentapetalae</taxon>
        <taxon>rosids</taxon>
        <taxon>fabids</taxon>
        <taxon>Fagales</taxon>
        <taxon>Fagaceae</taxon>
        <taxon>Castanea</taxon>
    </lineage>
</organism>
<keyword evidence="3" id="KW-1185">Reference proteome</keyword>
<name>A0A8J4QIM7_9ROSI</name>
<dbReference type="InterPro" id="IPR056789">
    <property type="entry name" value="LRR_R13L1-DRL21"/>
</dbReference>
<evidence type="ECO:0000313" key="3">
    <source>
        <dbReference type="Proteomes" id="UP000737018"/>
    </source>
</evidence>
<dbReference type="PANTHER" id="PTHR47186:SF3">
    <property type="entry name" value="OS09G0267800 PROTEIN"/>
    <property type="match status" value="1"/>
</dbReference>
<dbReference type="InterPro" id="IPR032675">
    <property type="entry name" value="LRR_dom_sf"/>
</dbReference>
<proteinExistence type="predicted"/>
<dbReference type="PANTHER" id="PTHR47186">
    <property type="entry name" value="LEUCINE-RICH REPEAT-CONTAINING PROTEIN 57"/>
    <property type="match status" value="1"/>
</dbReference>
<sequence length="538" mass="61443">MGNLKCLRTLSFFIVGQDAGEQIKELGCLNQLSGELDIRRLENVRDQEEARSANLAIKAKMNQVRFYWSLYADRKVNHCNDEEVLEGLCPHQNLKSLKIDGFSGKKFPSWMSSHFDYLIQINLERSKNCEQVPTLGHLPCLKALEIKEMDDVTCIGVEFYGMRSDVLFPALRTLTFWDMKKLVEWKDALEVTSARVVFPCLEELTIEYCEQLKGAPCHFPFLQKLNIKDVNNTALERISSNLTTLKSADIYRVSGHTFAPGQLFCTSIQSLRISDCGELSYIWDTSQPLISLEELTIRNCPKLRCFPRIQGLRCLDIDKCGFEVLTQLQLCTSLSELYIRACPDLKSLPDLQEFHSLAQLVINGCHNLKSIPDLGELCFLTRLVITNCSNITRLPEGSLKCLKSLEIGGYCEELDVFPSLNNFIQHSHTTLQYLELIGWAKLNSLPGEIQQFTALETLVIEGFDGIETLPEWLGNLSSLKELKIYHCNNLMYLPTTTTRLIKLEELRIWWCSKLKERCAKGSEEEWLKIAHIPEIVIL</sequence>
<dbReference type="SUPFAM" id="SSF52058">
    <property type="entry name" value="L domain-like"/>
    <property type="match status" value="2"/>
</dbReference>
<dbReference type="Proteomes" id="UP000737018">
    <property type="component" value="Unassembled WGS sequence"/>
</dbReference>
<feature type="domain" description="R13L1/DRL21-like LRR repeat region" evidence="1">
    <location>
        <begin position="450"/>
        <end position="509"/>
    </location>
</feature>
<comment type="caution">
    <text evidence="2">The sequence shown here is derived from an EMBL/GenBank/DDBJ whole genome shotgun (WGS) entry which is preliminary data.</text>
</comment>
<dbReference type="Gene3D" id="3.80.10.10">
    <property type="entry name" value="Ribonuclease Inhibitor"/>
    <property type="match status" value="4"/>
</dbReference>
<accession>A0A8J4QIM7</accession>
<reference evidence="2" key="1">
    <citation type="submission" date="2020-03" db="EMBL/GenBank/DDBJ databases">
        <title>Castanea mollissima Vanexum genome sequencing.</title>
        <authorList>
            <person name="Staton M."/>
        </authorList>
    </citation>
    <scope>NUCLEOTIDE SEQUENCE</scope>
    <source>
        <tissue evidence="2">Leaf</tissue>
    </source>
</reference>